<evidence type="ECO:0000313" key="3">
    <source>
        <dbReference type="Proteomes" id="UP000520198"/>
    </source>
</evidence>
<dbReference type="Proteomes" id="UP000520198">
    <property type="component" value="Unassembled WGS sequence"/>
</dbReference>
<reference evidence="2 3" key="1">
    <citation type="submission" date="2020-06" db="EMBL/GenBank/DDBJ databases">
        <authorList>
            <person name="Grouzdev D.S."/>
        </authorList>
    </citation>
    <scope>NUCLEOTIDE SEQUENCE [LARGE SCALE GENOMIC DNA]</scope>
    <source>
        <strain evidence="2 3">HO-A22</strain>
    </source>
</reference>
<protein>
    <submittedName>
        <fullName evidence="2">Uncharacterized protein</fullName>
    </submittedName>
</protein>
<dbReference type="EMBL" id="JABWDU010000002">
    <property type="protein sequence ID" value="NVD39382.1"/>
    <property type="molecule type" value="Genomic_DNA"/>
</dbReference>
<sequence>MQAHLRPTPIIATARFLKEHNLPPINRFDAATRMQVLRAALQPGSMLLRTPDGDVLNGPALMVIAFELVRLPIADRQSITRMMMIVTAAAHGHRGDPAVARKLASPEAMSRFRRLIEQASGSSAGGVGLFLEEKQTEDPTAALMRAIDTGSLPSKKNGGGSPVLLGRR</sequence>
<dbReference type="RefSeq" id="WP_176352927.1">
    <property type="nucleotide sequence ID" value="NZ_JABWDU010000002.1"/>
</dbReference>
<evidence type="ECO:0000256" key="1">
    <source>
        <dbReference type="SAM" id="MobiDB-lite"/>
    </source>
</evidence>
<dbReference type="AlphaFoldDB" id="A0A7Y6Q5E6"/>
<gene>
    <name evidence="2" type="ORF">HT585_10980</name>
</gene>
<evidence type="ECO:0000313" key="2">
    <source>
        <dbReference type="EMBL" id="NVD39382.1"/>
    </source>
</evidence>
<feature type="region of interest" description="Disordered" evidence="1">
    <location>
        <begin position="148"/>
        <end position="168"/>
    </location>
</feature>
<name>A0A7Y6Q5E6_9HYPH</name>
<accession>A0A7Y6Q5E6</accession>
<proteinExistence type="predicted"/>
<keyword evidence="3" id="KW-1185">Reference proteome</keyword>
<organism evidence="2 3">
    <name type="scientific">Ensifer oleiphilus</name>
    <dbReference type="NCBI Taxonomy" id="2742698"/>
    <lineage>
        <taxon>Bacteria</taxon>
        <taxon>Pseudomonadati</taxon>
        <taxon>Pseudomonadota</taxon>
        <taxon>Alphaproteobacteria</taxon>
        <taxon>Hyphomicrobiales</taxon>
        <taxon>Rhizobiaceae</taxon>
        <taxon>Sinorhizobium/Ensifer group</taxon>
        <taxon>Ensifer</taxon>
    </lineage>
</organism>
<comment type="caution">
    <text evidence="2">The sequence shown here is derived from an EMBL/GenBank/DDBJ whole genome shotgun (WGS) entry which is preliminary data.</text>
</comment>